<evidence type="ECO:0000313" key="2">
    <source>
        <dbReference type="Proteomes" id="UP001242045"/>
    </source>
</evidence>
<protein>
    <submittedName>
        <fullName evidence="1">Uncharacterized protein</fullName>
    </submittedName>
</protein>
<name>A0AAW8D7V0_9BURK</name>
<gene>
    <name evidence="1" type="ORF">J2W31_005939</name>
</gene>
<proteinExistence type="predicted"/>
<dbReference type="EMBL" id="JAUSRD010000021">
    <property type="protein sequence ID" value="MDP9896798.1"/>
    <property type="molecule type" value="Genomic_DNA"/>
</dbReference>
<dbReference type="AlphaFoldDB" id="A0AAW8D7V0"/>
<reference evidence="1" key="1">
    <citation type="submission" date="2023-07" db="EMBL/GenBank/DDBJ databases">
        <title>Sorghum-associated microbial communities from plants grown in Nebraska, USA.</title>
        <authorList>
            <person name="Schachtman D."/>
        </authorList>
    </citation>
    <scope>NUCLEOTIDE SEQUENCE</scope>
    <source>
        <strain evidence="1">DS3754</strain>
    </source>
</reference>
<accession>A0AAW8D7V0</accession>
<evidence type="ECO:0000313" key="1">
    <source>
        <dbReference type="EMBL" id="MDP9896798.1"/>
    </source>
</evidence>
<sequence>MPYTYLIFRAKRPVQVGSQVDEADVTPIGTSKEIRALFHAVIPELTWDDTGGAGYYKVGDEEFIVSLFEQGPIHMAVSATGHSPRGFQGYLIEICAAAGLFAVDDGLVLGGMLRL</sequence>
<dbReference type="Proteomes" id="UP001242045">
    <property type="component" value="Unassembled WGS sequence"/>
</dbReference>
<organism evidence="1 2">
    <name type="scientific">Variovorax boronicumulans</name>
    <dbReference type="NCBI Taxonomy" id="436515"/>
    <lineage>
        <taxon>Bacteria</taxon>
        <taxon>Pseudomonadati</taxon>
        <taxon>Pseudomonadota</taxon>
        <taxon>Betaproteobacteria</taxon>
        <taxon>Burkholderiales</taxon>
        <taxon>Comamonadaceae</taxon>
        <taxon>Variovorax</taxon>
    </lineage>
</organism>
<comment type="caution">
    <text evidence="1">The sequence shown here is derived from an EMBL/GenBank/DDBJ whole genome shotgun (WGS) entry which is preliminary data.</text>
</comment>
<dbReference type="RefSeq" id="WP_307686981.1">
    <property type="nucleotide sequence ID" value="NZ_JAUSRD010000021.1"/>
</dbReference>